<sequence>MIPTISTIPIAELASGDILSIQVYKFVGAKPGKKAYLQANLHGAEIVGNAVIAQLIEFLKTLDDTQLAGEIWLVPTCNPLGTNQRSHHFSSGRYNHYDGKDWNRIFWDYEKEGEDIAEFAKTQLDLEPSQIRQNYRQKIKNCFDRAIEKIDKPSSVSFSDRYRYHLQGLCLDADYVLDLHSSTNQSIDYLYCFQGQEESARYFLLDASILFNEYDGNAFDEAFLKSWLALESEFEKLDRTLKLDVESWTIELGSGMQIDPDSVFRGVRGIKNYLAYKQILDISGFPLYQSFSQKVEFTPKSRVKGYYSSRGGMIRSRVDLGTCIQTGQLLYQILCFNKKGRLPEIIDVRAEASGRVFQVSTNHAVNEGEYVLGVMELSDK</sequence>
<reference evidence="6" key="1">
    <citation type="submission" date="2020-10" db="EMBL/GenBank/DDBJ databases">
        <authorList>
            <person name="Castelo-Branco R."/>
            <person name="Eusebio N."/>
            <person name="Adriana R."/>
            <person name="Vieira A."/>
            <person name="Brugerolle De Fraissinette N."/>
            <person name="Rezende De Castro R."/>
            <person name="Schneider M.P."/>
            <person name="Vasconcelos V."/>
            <person name="Leao P.N."/>
        </authorList>
    </citation>
    <scope>NUCLEOTIDE SEQUENCE</scope>
    <source>
        <strain evidence="6">LEGE 11467</strain>
    </source>
</reference>
<dbReference type="SUPFAM" id="SSF53187">
    <property type="entry name" value="Zn-dependent exopeptidases"/>
    <property type="match status" value="1"/>
</dbReference>
<dbReference type="InterPro" id="IPR055438">
    <property type="entry name" value="AstE_AspA_cat"/>
</dbReference>
<evidence type="ECO:0000256" key="4">
    <source>
        <dbReference type="ARBA" id="ARBA00022833"/>
    </source>
</evidence>
<evidence type="ECO:0000256" key="1">
    <source>
        <dbReference type="ARBA" id="ARBA00001947"/>
    </source>
</evidence>
<dbReference type="GO" id="GO:0016788">
    <property type="term" value="F:hydrolase activity, acting on ester bonds"/>
    <property type="evidence" value="ECO:0007669"/>
    <property type="project" value="InterPro"/>
</dbReference>
<dbReference type="EMBL" id="JADEXN010000301">
    <property type="protein sequence ID" value="MBE9042119.1"/>
    <property type="molecule type" value="Genomic_DNA"/>
</dbReference>
<evidence type="ECO:0000256" key="3">
    <source>
        <dbReference type="ARBA" id="ARBA00022801"/>
    </source>
</evidence>
<dbReference type="Gene3D" id="2.40.50.100">
    <property type="match status" value="1"/>
</dbReference>
<comment type="cofactor">
    <cofactor evidence="1">
        <name>Zn(2+)</name>
        <dbReference type="ChEBI" id="CHEBI:29105"/>
    </cofactor>
</comment>
<dbReference type="Proteomes" id="UP000621799">
    <property type="component" value="Unassembled WGS sequence"/>
</dbReference>
<dbReference type="PANTHER" id="PTHR37326">
    <property type="entry name" value="BLL3975 PROTEIN"/>
    <property type="match status" value="1"/>
</dbReference>
<proteinExistence type="predicted"/>
<dbReference type="AlphaFoldDB" id="A0A928VYT3"/>
<dbReference type="InterPro" id="IPR053138">
    <property type="entry name" value="N-alpha-Ac-DABA_deacetylase"/>
</dbReference>
<keyword evidence="7" id="KW-1185">Reference proteome</keyword>
<gene>
    <name evidence="6" type="ORF">IQ235_15165</name>
</gene>
<feature type="domain" description="Succinylglutamate desuccinylase/Aspartoacylase catalytic" evidence="5">
    <location>
        <begin position="31"/>
        <end position="276"/>
    </location>
</feature>
<dbReference type="GO" id="GO:0046872">
    <property type="term" value="F:metal ion binding"/>
    <property type="evidence" value="ECO:0007669"/>
    <property type="project" value="UniProtKB-KW"/>
</dbReference>
<name>A0A928VYT3_9CYAN</name>
<evidence type="ECO:0000256" key="2">
    <source>
        <dbReference type="ARBA" id="ARBA00022723"/>
    </source>
</evidence>
<dbReference type="Pfam" id="PF24827">
    <property type="entry name" value="AstE_AspA_cat"/>
    <property type="match status" value="1"/>
</dbReference>
<evidence type="ECO:0000313" key="7">
    <source>
        <dbReference type="Proteomes" id="UP000621799"/>
    </source>
</evidence>
<comment type="caution">
    <text evidence="6">The sequence shown here is derived from an EMBL/GenBank/DDBJ whole genome shotgun (WGS) entry which is preliminary data.</text>
</comment>
<evidence type="ECO:0000259" key="5">
    <source>
        <dbReference type="Pfam" id="PF24827"/>
    </source>
</evidence>
<evidence type="ECO:0000313" key="6">
    <source>
        <dbReference type="EMBL" id="MBE9042119.1"/>
    </source>
</evidence>
<dbReference type="Gene3D" id="3.40.630.10">
    <property type="entry name" value="Zn peptidases"/>
    <property type="match status" value="1"/>
</dbReference>
<dbReference type="PANTHER" id="PTHR37326:SF1">
    <property type="entry name" value="BLL3975 PROTEIN"/>
    <property type="match status" value="1"/>
</dbReference>
<keyword evidence="4" id="KW-0862">Zinc</keyword>
<organism evidence="6 7">
    <name type="scientific">Zarconia navalis LEGE 11467</name>
    <dbReference type="NCBI Taxonomy" id="1828826"/>
    <lineage>
        <taxon>Bacteria</taxon>
        <taxon>Bacillati</taxon>
        <taxon>Cyanobacteriota</taxon>
        <taxon>Cyanophyceae</taxon>
        <taxon>Oscillatoriophycideae</taxon>
        <taxon>Oscillatoriales</taxon>
        <taxon>Oscillatoriales incertae sedis</taxon>
        <taxon>Zarconia</taxon>
        <taxon>Zarconia navalis</taxon>
    </lineage>
</organism>
<keyword evidence="2" id="KW-0479">Metal-binding</keyword>
<dbReference type="RefSeq" id="WP_264322298.1">
    <property type="nucleotide sequence ID" value="NZ_JADEXN010000301.1"/>
</dbReference>
<protein>
    <submittedName>
        <fullName evidence="6">Succinylglutamate desuccinylase/aspartoacylase family protein</fullName>
    </submittedName>
</protein>
<accession>A0A928VYT3</accession>
<keyword evidence="3" id="KW-0378">Hydrolase</keyword>